<dbReference type="Proteomes" id="UP000886501">
    <property type="component" value="Unassembled WGS sequence"/>
</dbReference>
<reference evidence="1" key="2">
    <citation type="journal article" date="2020" name="Nat. Commun.">
        <title>Large-scale genome sequencing of mycorrhizal fungi provides insights into the early evolution of symbiotic traits.</title>
        <authorList>
            <person name="Miyauchi S."/>
            <person name="Kiss E."/>
            <person name="Kuo A."/>
            <person name="Drula E."/>
            <person name="Kohler A."/>
            <person name="Sanchez-Garcia M."/>
            <person name="Morin E."/>
            <person name="Andreopoulos B."/>
            <person name="Barry K.W."/>
            <person name="Bonito G."/>
            <person name="Buee M."/>
            <person name="Carver A."/>
            <person name="Chen C."/>
            <person name="Cichocki N."/>
            <person name="Clum A."/>
            <person name="Culley D."/>
            <person name="Crous P.W."/>
            <person name="Fauchery L."/>
            <person name="Girlanda M."/>
            <person name="Hayes R.D."/>
            <person name="Keri Z."/>
            <person name="LaButti K."/>
            <person name="Lipzen A."/>
            <person name="Lombard V."/>
            <person name="Magnuson J."/>
            <person name="Maillard F."/>
            <person name="Murat C."/>
            <person name="Nolan M."/>
            <person name="Ohm R.A."/>
            <person name="Pangilinan J."/>
            <person name="Pereira M.F."/>
            <person name="Perotto S."/>
            <person name="Peter M."/>
            <person name="Pfister S."/>
            <person name="Riley R."/>
            <person name="Sitrit Y."/>
            <person name="Stielow J.B."/>
            <person name="Szollosi G."/>
            <person name="Zifcakova L."/>
            <person name="Stursova M."/>
            <person name="Spatafora J.W."/>
            <person name="Tedersoo L."/>
            <person name="Vaario L.M."/>
            <person name="Yamada A."/>
            <person name="Yan M."/>
            <person name="Wang P."/>
            <person name="Xu J."/>
            <person name="Bruns T."/>
            <person name="Baldrian P."/>
            <person name="Vilgalys R."/>
            <person name="Dunand C."/>
            <person name="Henrissat B."/>
            <person name="Grigoriev I.V."/>
            <person name="Hibbett D."/>
            <person name="Nagy L.G."/>
            <person name="Martin F.M."/>
        </authorList>
    </citation>
    <scope>NUCLEOTIDE SEQUENCE</scope>
    <source>
        <strain evidence="1">P2</strain>
    </source>
</reference>
<protein>
    <submittedName>
        <fullName evidence="1">Uncharacterized protein</fullName>
    </submittedName>
</protein>
<feature type="non-terminal residue" evidence="1">
    <location>
        <position position="1"/>
    </location>
</feature>
<keyword evidence="2" id="KW-1185">Reference proteome</keyword>
<name>A0ACB6Z1L0_THEGA</name>
<organism evidence="1 2">
    <name type="scientific">Thelephora ganbajun</name>
    <name type="common">Ganba fungus</name>
    <dbReference type="NCBI Taxonomy" id="370292"/>
    <lineage>
        <taxon>Eukaryota</taxon>
        <taxon>Fungi</taxon>
        <taxon>Dikarya</taxon>
        <taxon>Basidiomycota</taxon>
        <taxon>Agaricomycotina</taxon>
        <taxon>Agaricomycetes</taxon>
        <taxon>Thelephorales</taxon>
        <taxon>Thelephoraceae</taxon>
        <taxon>Thelephora</taxon>
    </lineage>
</organism>
<evidence type="ECO:0000313" key="1">
    <source>
        <dbReference type="EMBL" id="KAF9643387.1"/>
    </source>
</evidence>
<reference evidence="1" key="1">
    <citation type="submission" date="2019-10" db="EMBL/GenBank/DDBJ databases">
        <authorList>
            <consortium name="DOE Joint Genome Institute"/>
            <person name="Kuo A."/>
            <person name="Miyauchi S."/>
            <person name="Kiss E."/>
            <person name="Drula E."/>
            <person name="Kohler A."/>
            <person name="Sanchez-Garcia M."/>
            <person name="Andreopoulos B."/>
            <person name="Barry K.W."/>
            <person name="Bonito G."/>
            <person name="Buee M."/>
            <person name="Carver A."/>
            <person name="Chen C."/>
            <person name="Cichocki N."/>
            <person name="Clum A."/>
            <person name="Culley D."/>
            <person name="Crous P.W."/>
            <person name="Fauchery L."/>
            <person name="Girlanda M."/>
            <person name="Hayes R."/>
            <person name="Keri Z."/>
            <person name="Labutti K."/>
            <person name="Lipzen A."/>
            <person name="Lombard V."/>
            <person name="Magnuson J."/>
            <person name="Maillard F."/>
            <person name="Morin E."/>
            <person name="Murat C."/>
            <person name="Nolan M."/>
            <person name="Ohm R."/>
            <person name="Pangilinan J."/>
            <person name="Pereira M."/>
            <person name="Perotto S."/>
            <person name="Peter M."/>
            <person name="Riley R."/>
            <person name="Sitrit Y."/>
            <person name="Stielow B."/>
            <person name="Szollosi G."/>
            <person name="Zifcakova L."/>
            <person name="Stursova M."/>
            <person name="Spatafora J.W."/>
            <person name="Tedersoo L."/>
            <person name="Vaario L.-M."/>
            <person name="Yamada A."/>
            <person name="Yan M."/>
            <person name="Wang P."/>
            <person name="Xu J."/>
            <person name="Bruns T."/>
            <person name="Baldrian P."/>
            <person name="Vilgalys R."/>
            <person name="Henrissat B."/>
            <person name="Grigoriev I.V."/>
            <person name="Hibbett D."/>
            <person name="Nagy L.G."/>
            <person name="Martin F.M."/>
        </authorList>
    </citation>
    <scope>NUCLEOTIDE SEQUENCE</scope>
    <source>
        <strain evidence="1">P2</strain>
    </source>
</reference>
<comment type="caution">
    <text evidence="1">The sequence shown here is derived from an EMBL/GenBank/DDBJ whole genome shotgun (WGS) entry which is preliminary data.</text>
</comment>
<proteinExistence type="predicted"/>
<evidence type="ECO:0000313" key="2">
    <source>
        <dbReference type="Proteomes" id="UP000886501"/>
    </source>
</evidence>
<gene>
    <name evidence="1" type="ORF">BDM02DRAFT_3104488</name>
</gene>
<dbReference type="EMBL" id="MU118234">
    <property type="protein sequence ID" value="KAF9643387.1"/>
    <property type="molecule type" value="Genomic_DNA"/>
</dbReference>
<sequence>GLTVVGWLPVVDDAAEDKGKPGWVNFKWVIWHDSFYKLLESIEAYSVVGCWVKCSDGVMQYIYPLVLMLTADYEEQ</sequence>
<accession>A0ACB6Z1L0</accession>